<sequence length="153" mass="16754">MDYYYVPPGGGLPIYYLYGVCLPTWLVKSRSPLADAQCRPQYRRQQSLASCSQPVPLPSWKSLDGLASLGQSMATPRYDEVYPSFLQSLGSIRRLSPGSDRIEEGENKTECRGRTGASREPNSCASYARRVPAKSGYGKLLPPTGVFVAAAIQ</sequence>
<gene>
    <name evidence="2" type="ORF">ASPZODRAFT_15630</name>
</gene>
<name>A0A1L9SI90_9EURO</name>
<evidence type="ECO:0000313" key="2">
    <source>
        <dbReference type="EMBL" id="OJJ46942.1"/>
    </source>
</evidence>
<dbReference type="VEuPathDB" id="FungiDB:ASPZODRAFT_15630"/>
<keyword evidence="3" id="KW-1185">Reference proteome</keyword>
<evidence type="ECO:0000256" key="1">
    <source>
        <dbReference type="SAM" id="MobiDB-lite"/>
    </source>
</evidence>
<feature type="compositionally biased region" description="Basic and acidic residues" evidence="1">
    <location>
        <begin position="100"/>
        <end position="113"/>
    </location>
</feature>
<evidence type="ECO:0000313" key="3">
    <source>
        <dbReference type="Proteomes" id="UP000184188"/>
    </source>
</evidence>
<accession>A0A1L9SI90</accession>
<dbReference type="AlphaFoldDB" id="A0A1L9SI90"/>
<feature type="region of interest" description="Disordered" evidence="1">
    <location>
        <begin position="96"/>
        <end position="123"/>
    </location>
</feature>
<reference evidence="3" key="1">
    <citation type="journal article" date="2017" name="Genome Biol.">
        <title>Comparative genomics reveals high biological diversity and specific adaptations in the industrially and medically important fungal genus Aspergillus.</title>
        <authorList>
            <person name="de Vries R.P."/>
            <person name="Riley R."/>
            <person name="Wiebenga A."/>
            <person name="Aguilar-Osorio G."/>
            <person name="Amillis S."/>
            <person name="Uchima C.A."/>
            <person name="Anderluh G."/>
            <person name="Asadollahi M."/>
            <person name="Askin M."/>
            <person name="Barry K."/>
            <person name="Battaglia E."/>
            <person name="Bayram O."/>
            <person name="Benocci T."/>
            <person name="Braus-Stromeyer S.A."/>
            <person name="Caldana C."/>
            <person name="Canovas D."/>
            <person name="Cerqueira G.C."/>
            <person name="Chen F."/>
            <person name="Chen W."/>
            <person name="Choi C."/>
            <person name="Clum A."/>
            <person name="Dos Santos R.A."/>
            <person name="Damasio A.R."/>
            <person name="Diallinas G."/>
            <person name="Emri T."/>
            <person name="Fekete E."/>
            <person name="Flipphi M."/>
            <person name="Freyberg S."/>
            <person name="Gallo A."/>
            <person name="Gournas C."/>
            <person name="Habgood R."/>
            <person name="Hainaut M."/>
            <person name="Harispe M.L."/>
            <person name="Henrissat B."/>
            <person name="Hilden K.S."/>
            <person name="Hope R."/>
            <person name="Hossain A."/>
            <person name="Karabika E."/>
            <person name="Karaffa L."/>
            <person name="Karanyi Z."/>
            <person name="Krasevec N."/>
            <person name="Kuo A."/>
            <person name="Kusch H."/>
            <person name="LaButti K."/>
            <person name="Lagendijk E.L."/>
            <person name="Lapidus A."/>
            <person name="Levasseur A."/>
            <person name="Lindquist E."/>
            <person name="Lipzen A."/>
            <person name="Logrieco A.F."/>
            <person name="MacCabe A."/>
            <person name="Maekelae M.R."/>
            <person name="Malavazi I."/>
            <person name="Melin P."/>
            <person name="Meyer V."/>
            <person name="Mielnichuk N."/>
            <person name="Miskei M."/>
            <person name="Molnar A.P."/>
            <person name="Mule G."/>
            <person name="Ngan C.Y."/>
            <person name="Orejas M."/>
            <person name="Orosz E."/>
            <person name="Ouedraogo J.P."/>
            <person name="Overkamp K.M."/>
            <person name="Park H.-S."/>
            <person name="Perrone G."/>
            <person name="Piumi F."/>
            <person name="Punt P.J."/>
            <person name="Ram A.F."/>
            <person name="Ramon A."/>
            <person name="Rauscher S."/>
            <person name="Record E."/>
            <person name="Riano-Pachon D.M."/>
            <person name="Robert V."/>
            <person name="Roehrig J."/>
            <person name="Ruller R."/>
            <person name="Salamov A."/>
            <person name="Salih N.S."/>
            <person name="Samson R.A."/>
            <person name="Sandor E."/>
            <person name="Sanguinetti M."/>
            <person name="Schuetze T."/>
            <person name="Sepcic K."/>
            <person name="Shelest E."/>
            <person name="Sherlock G."/>
            <person name="Sophianopoulou V."/>
            <person name="Squina F.M."/>
            <person name="Sun H."/>
            <person name="Susca A."/>
            <person name="Todd R.B."/>
            <person name="Tsang A."/>
            <person name="Unkles S.E."/>
            <person name="van de Wiele N."/>
            <person name="van Rossen-Uffink D."/>
            <person name="Oliveira J.V."/>
            <person name="Vesth T.C."/>
            <person name="Visser J."/>
            <person name="Yu J.-H."/>
            <person name="Zhou M."/>
            <person name="Andersen M.R."/>
            <person name="Archer D.B."/>
            <person name="Baker S.E."/>
            <person name="Benoit I."/>
            <person name="Brakhage A.A."/>
            <person name="Braus G.H."/>
            <person name="Fischer R."/>
            <person name="Frisvad J.C."/>
            <person name="Goldman G.H."/>
            <person name="Houbraken J."/>
            <person name="Oakley B."/>
            <person name="Pocsi I."/>
            <person name="Scazzocchio C."/>
            <person name="Seiboth B."/>
            <person name="vanKuyk P.A."/>
            <person name="Wortman J."/>
            <person name="Dyer P.S."/>
            <person name="Grigoriev I.V."/>
        </authorList>
    </citation>
    <scope>NUCLEOTIDE SEQUENCE [LARGE SCALE GENOMIC DNA]</scope>
    <source>
        <strain evidence="3">CBS 506.65</strain>
    </source>
</reference>
<dbReference type="Proteomes" id="UP000184188">
    <property type="component" value="Unassembled WGS sequence"/>
</dbReference>
<protein>
    <submittedName>
        <fullName evidence="2">Uncharacterized protein</fullName>
    </submittedName>
</protein>
<dbReference type="GeneID" id="34612724"/>
<dbReference type="RefSeq" id="XP_022581452.1">
    <property type="nucleotide sequence ID" value="XM_022726260.1"/>
</dbReference>
<organism evidence="2 3">
    <name type="scientific">Penicilliopsis zonata CBS 506.65</name>
    <dbReference type="NCBI Taxonomy" id="1073090"/>
    <lineage>
        <taxon>Eukaryota</taxon>
        <taxon>Fungi</taxon>
        <taxon>Dikarya</taxon>
        <taxon>Ascomycota</taxon>
        <taxon>Pezizomycotina</taxon>
        <taxon>Eurotiomycetes</taxon>
        <taxon>Eurotiomycetidae</taxon>
        <taxon>Eurotiales</taxon>
        <taxon>Aspergillaceae</taxon>
        <taxon>Penicilliopsis</taxon>
    </lineage>
</organism>
<proteinExistence type="predicted"/>
<dbReference type="EMBL" id="KV878341">
    <property type="protein sequence ID" value="OJJ46942.1"/>
    <property type="molecule type" value="Genomic_DNA"/>
</dbReference>